<dbReference type="GeneID" id="24437235"/>
<accession>W7XCJ9</accession>
<keyword evidence="1" id="KW-0472">Membrane</keyword>
<keyword evidence="1" id="KW-1133">Transmembrane helix</keyword>
<gene>
    <name evidence="2" type="ORF">TTHERM_000091749</name>
</gene>
<dbReference type="EMBL" id="GG662749">
    <property type="protein sequence ID" value="EWS75192.1"/>
    <property type="molecule type" value="Genomic_DNA"/>
</dbReference>
<sequence>MDVLFIFLLLRFNFLFQISNLIYQFLFISFIFFYLFLFFFLKQASKLETVHSSKDLNLTQKERHFVWPDDILKYQLLQQTDIFDAINFLYVKNYAIWQQDNQKIIQTFPD</sequence>
<keyword evidence="1 2" id="KW-0812">Transmembrane</keyword>
<evidence type="ECO:0000313" key="3">
    <source>
        <dbReference type="Proteomes" id="UP000009168"/>
    </source>
</evidence>
<dbReference type="KEGG" id="tet:TTHERM_000091749"/>
<evidence type="ECO:0000256" key="1">
    <source>
        <dbReference type="SAM" id="Phobius"/>
    </source>
</evidence>
<dbReference type="InParanoid" id="W7XCJ9"/>
<dbReference type="AlphaFoldDB" id="W7XCJ9"/>
<dbReference type="Proteomes" id="UP000009168">
    <property type="component" value="Unassembled WGS sequence"/>
</dbReference>
<proteinExistence type="predicted"/>
<organism evidence="2 3">
    <name type="scientific">Tetrahymena thermophila (strain SB210)</name>
    <dbReference type="NCBI Taxonomy" id="312017"/>
    <lineage>
        <taxon>Eukaryota</taxon>
        <taxon>Sar</taxon>
        <taxon>Alveolata</taxon>
        <taxon>Ciliophora</taxon>
        <taxon>Intramacronucleata</taxon>
        <taxon>Oligohymenophorea</taxon>
        <taxon>Hymenostomatida</taxon>
        <taxon>Tetrahymenina</taxon>
        <taxon>Tetrahymenidae</taxon>
        <taxon>Tetrahymena</taxon>
    </lineage>
</organism>
<dbReference type="RefSeq" id="XP_012652183.1">
    <property type="nucleotide sequence ID" value="XM_012796729.1"/>
</dbReference>
<feature type="transmembrane region" description="Helical" evidence="1">
    <location>
        <begin position="20"/>
        <end position="41"/>
    </location>
</feature>
<reference evidence="3" key="1">
    <citation type="journal article" date="2006" name="PLoS Biol.">
        <title>Macronuclear genome sequence of the ciliate Tetrahymena thermophila, a model eukaryote.</title>
        <authorList>
            <person name="Eisen J.A."/>
            <person name="Coyne R.S."/>
            <person name="Wu M."/>
            <person name="Wu D."/>
            <person name="Thiagarajan M."/>
            <person name="Wortman J.R."/>
            <person name="Badger J.H."/>
            <person name="Ren Q."/>
            <person name="Amedeo P."/>
            <person name="Jones K.M."/>
            <person name="Tallon L.J."/>
            <person name="Delcher A.L."/>
            <person name="Salzberg S.L."/>
            <person name="Silva J.C."/>
            <person name="Haas B.J."/>
            <person name="Majoros W.H."/>
            <person name="Farzad M."/>
            <person name="Carlton J.M."/>
            <person name="Smith R.K. Jr."/>
            <person name="Garg J."/>
            <person name="Pearlman R.E."/>
            <person name="Karrer K.M."/>
            <person name="Sun L."/>
            <person name="Manning G."/>
            <person name="Elde N.C."/>
            <person name="Turkewitz A.P."/>
            <person name="Asai D.J."/>
            <person name="Wilkes D.E."/>
            <person name="Wang Y."/>
            <person name="Cai H."/>
            <person name="Collins K."/>
            <person name="Stewart B.A."/>
            <person name="Lee S.R."/>
            <person name="Wilamowska K."/>
            <person name="Weinberg Z."/>
            <person name="Ruzzo W.L."/>
            <person name="Wloga D."/>
            <person name="Gaertig J."/>
            <person name="Frankel J."/>
            <person name="Tsao C.-C."/>
            <person name="Gorovsky M.A."/>
            <person name="Keeling P.J."/>
            <person name="Waller R.F."/>
            <person name="Patron N.J."/>
            <person name="Cherry J.M."/>
            <person name="Stover N.A."/>
            <person name="Krieger C.J."/>
            <person name="del Toro C."/>
            <person name="Ryder H.F."/>
            <person name="Williamson S.C."/>
            <person name="Barbeau R.A."/>
            <person name="Hamilton E.P."/>
            <person name="Orias E."/>
        </authorList>
    </citation>
    <scope>NUCLEOTIDE SEQUENCE [LARGE SCALE GENOMIC DNA]</scope>
    <source>
        <strain evidence="3">SB210</strain>
    </source>
</reference>
<protein>
    <submittedName>
        <fullName evidence="2">Transmembrane protein, putative</fullName>
    </submittedName>
</protein>
<name>W7XCJ9_TETTS</name>
<evidence type="ECO:0000313" key="2">
    <source>
        <dbReference type="EMBL" id="EWS75192.1"/>
    </source>
</evidence>
<keyword evidence="3" id="KW-1185">Reference proteome</keyword>